<keyword evidence="4" id="KW-0443">Lipid metabolism</keyword>
<dbReference type="EMBL" id="ATHI01000013">
    <property type="protein sequence ID" value="EPR34269.1"/>
    <property type="molecule type" value="Genomic_DNA"/>
</dbReference>
<feature type="domain" description="Phospholipid/glycerol acyltransferase" evidence="6">
    <location>
        <begin position="85"/>
        <end position="208"/>
    </location>
</feature>
<dbReference type="RefSeq" id="WP_020886792.1">
    <property type="nucleotide sequence ID" value="NZ_ATHI01000013.1"/>
</dbReference>
<name>S7UKC6_9BACT</name>
<proteinExistence type="predicted"/>
<accession>S7UKC6</accession>
<keyword evidence="3 7" id="KW-0808">Transferase</keyword>
<dbReference type="PATRIC" id="fig|1121439.3.peg.1341"/>
<dbReference type="OrthoDB" id="1113830at2"/>
<evidence type="ECO:0000259" key="6">
    <source>
        <dbReference type="SMART" id="SM00563"/>
    </source>
</evidence>
<dbReference type="PANTHER" id="PTHR37323:SF1">
    <property type="entry name" value="L-ORNITHINE N(ALPHA)-ACYLTRANSFERASE"/>
    <property type="match status" value="1"/>
</dbReference>
<dbReference type="GO" id="GO:0016746">
    <property type="term" value="F:acyltransferase activity"/>
    <property type="evidence" value="ECO:0007669"/>
    <property type="project" value="UniProtKB-KW"/>
</dbReference>
<dbReference type="SUPFAM" id="SSF69593">
    <property type="entry name" value="Glycerol-3-phosphate (1)-acyltransferase"/>
    <property type="match status" value="1"/>
</dbReference>
<dbReference type="Pfam" id="PF19576">
    <property type="entry name" value="Acyltransf_2"/>
    <property type="match status" value="1"/>
</dbReference>
<keyword evidence="2" id="KW-0444">Lipid biosynthesis</keyword>
<dbReference type="InterPro" id="IPR002123">
    <property type="entry name" value="Plipid/glycerol_acylTrfase"/>
</dbReference>
<organism evidence="7 8">
    <name type="scientific">Alkalidesulfovibrio alkalitolerans DSM 16529</name>
    <dbReference type="NCBI Taxonomy" id="1121439"/>
    <lineage>
        <taxon>Bacteria</taxon>
        <taxon>Pseudomonadati</taxon>
        <taxon>Thermodesulfobacteriota</taxon>
        <taxon>Desulfovibrionia</taxon>
        <taxon>Desulfovibrionales</taxon>
        <taxon>Desulfovibrionaceae</taxon>
        <taxon>Alkalidesulfovibrio</taxon>
    </lineage>
</organism>
<dbReference type="eggNOG" id="COG0204">
    <property type="taxonomic scope" value="Bacteria"/>
</dbReference>
<comment type="caution">
    <text evidence="7">The sequence shown here is derived from an EMBL/GenBank/DDBJ whole genome shotgun (WGS) entry which is preliminary data.</text>
</comment>
<evidence type="ECO:0000256" key="2">
    <source>
        <dbReference type="ARBA" id="ARBA00022516"/>
    </source>
</evidence>
<evidence type="ECO:0000256" key="5">
    <source>
        <dbReference type="ARBA" id="ARBA00023315"/>
    </source>
</evidence>
<dbReference type="Pfam" id="PF13444">
    <property type="entry name" value="Acetyltransf_5"/>
    <property type="match status" value="1"/>
</dbReference>
<dbReference type="InterPro" id="IPR052351">
    <property type="entry name" value="Ornithine_N-alpha-AT"/>
</dbReference>
<evidence type="ECO:0000313" key="8">
    <source>
        <dbReference type="Proteomes" id="UP000014975"/>
    </source>
</evidence>
<keyword evidence="5 7" id="KW-0012">Acyltransferase</keyword>
<comment type="pathway">
    <text evidence="1">Lipid metabolism.</text>
</comment>
<evidence type="ECO:0000256" key="1">
    <source>
        <dbReference type="ARBA" id="ARBA00005189"/>
    </source>
</evidence>
<dbReference type="PANTHER" id="PTHR37323">
    <property type="entry name" value="GCN5-RELATED N-ACETYLTRANSFERASE"/>
    <property type="match status" value="1"/>
</dbReference>
<evidence type="ECO:0000256" key="3">
    <source>
        <dbReference type="ARBA" id="ARBA00022679"/>
    </source>
</evidence>
<evidence type="ECO:0000313" key="7">
    <source>
        <dbReference type="EMBL" id="EPR34269.1"/>
    </source>
</evidence>
<dbReference type="GO" id="GO:0006629">
    <property type="term" value="P:lipid metabolic process"/>
    <property type="evidence" value="ECO:0007669"/>
    <property type="project" value="UniProtKB-KW"/>
</dbReference>
<dbReference type="CDD" id="cd07986">
    <property type="entry name" value="LPLAT_ACT14924-like"/>
    <property type="match status" value="1"/>
</dbReference>
<keyword evidence="8" id="KW-1185">Reference proteome</keyword>
<dbReference type="AlphaFoldDB" id="S7UKC6"/>
<dbReference type="Proteomes" id="UP000014975">
    <property type="component" value="Unassembled WGS sequence"/>
</dbReference>
<dbReference type="InterPro" id="IPR016181">
    <property type="entry name" value="Acyl_CoA_acyltransferase"/>
</dbReference>
<protein>
    <submittedName>
        <fullName evidence="7">Phospholipid/glycerol acyltransferase</fullName>
    </submittedName>
</protein>
<reference evidence="7 8" key="1">
    <citation type="journal article" date="2013" name="Genome Announc.">
        <title>Draft genome sequences for three mercury-methylating, sulfate-reducing bacteria.</title>
        <authorList>
            <person name="Brown S.D."/>
            <person name="Hurt R.A.Jr."/>
            <person name="Gilmour C.C."/>
            <person name="Elias D.A."/>
        </authorList>
    </citation>
    <scope>NUCLEOTIDE SEQUENCE [LARGE SCALE GENOMIC DNA]</scope>
    <source>
        <strain evidence="7 8">DSM 16529</strain>
    </source>
</reference>
<dbReference type="SMART" id="SM00563">
    <property type="entry name" value="PlsC"/>
    <property type="match status" value="1"/>
</dbReference>
<dbReference type="STRING" id="1121439.dsat_2827"/>
<sequence>MQHQPSRSELLRLPPPSGGPIAKTLYSLLTPPLSKFIGLSEINRIYAHSAVGDTDRFLDMALGTMGIDIALSDEDRARIPAEGPCVVVANHPFGAVEGMILAKVLRQARPDAKLMANYLLALIPEMARIIIQVDPFGTGDSTKKNIGPLKEAMRFLRDGGILGIFPAGEVSSINILKRAITDKEWSPTVGRIIKRTGVPVLPVYFKGSNRALFHLMGLIHPRLRTIMLPREMLKRQNTTIEMRIGQPIPPSQLKGFETDEQLMEYLKLRTYVLRNRDQKEKPRLALPPKASVEIVAPQSREALEAEIAALPREQILVESVDQIVFIARKPQIPNCMEEIGRLREITFREVGEGTGKATDLDRFDDAYWHLAMWSRTDREIMGAYRLGPVDEILRDKGPSGLYTNTLFTLKPRFLESINPGLEMGRSFIQSRYQKSYTSLLMLWKGIGVFVSRNPRYAMLFGPVSISNDYKGFSRELMLRFLSMREAAGLLSKTVKPKTPPKLKPLSLSGLVINSARQVCRDIDDLAALISEVEGDQKGVPVLLRQYLKLGGKLLAFNVDQDFADALDGLILVDLRLTDPKILARYMGKDGAKEFLAHHGIEAEL</sequence>
<dbReference type="eggNOG" id="COG3176">
    <property type="taxonomic scope" value="Bacteria"/>
</dbReference>
<dbReference type="SUPFAM" id="SSF55729">
    <property type="entry name" value="Acyl-CoA N-acyltransferases (Nat)"/>
    <property type="match status" value="1"/>
</dbReference>
<dbReference type="InterPro" id="IPR045746">
    <property type="entry name" value="ACT14924-like_Acyltransf_dom"/>
</dbReference>
<evidence type="ECO:0000256" key="4">
    <source>
        <dbReference type="ARBA" id="ARBA00023098"/>
    </source>
</evidence>
<gene>
    <name evidence="7" type="ORF">dsat_2827</name>
</gene>